<proteinExistence type="predicted"/>
<accession>A0A1N7KZU6</accession>
<dbReference type="AlphaFoldDB" id="A0A1N7KZU6"/>
<dbReference type="RefSeq" id="WP_200798014.1">
    <property type="nucleotide sequence ID" value="NZ_FTOQ01000002.1"/>
</dbReference>
<sequence length="51" mass="5782">MTLPAKPQRRFIKSVLKAAKECETQMPWQRGAARAAMIARRDGKPAMQQRA</sequence>
<dbReference type="Proteomes" id="UP000186684">
    <property type="component" value="Unassembled WGS sequence"/>
</dbReference>
<organism evidence="1 2">
    <name type="scientific">Roseivivax lentus</name>
    <dbReference type="NCBI Taxonomy" id="633194"/>
    <lineage>
        <taxon>Bacteria</taxon>
        <taxon>Pseudomonadati</taxon>
        <taxon>Pseudomonadota</taxon>
        <taxon>Alphaproteobacteria</taxon>
        <taxon>Rhodobacterales</taxon>
        <taxon>Roseobacteraceae</taxon>
        <taxon>Roseivivax</taxon>
    </lineage>
</organism>
<evidence type="ECO:0000313" key="2">
    <source>
        <dbReference type="Proteomes" id="UP000186684"/>
    </source>
</evidence>
<keyword evidence="2" id="KW-1185">Reference proteome</keyword>
<name>A0A1N7KZU6_9RHOB</name>
<evidence type="ECO:0000313" key="1">
    <source>
        <dbReference type="EMBL" id="SIS67108.1"/>
    </source>
</evidence>
<dbReference type="STRING" id="633194.SAMN05421759_102230"/>
<dbReference type="EMBL" id="FTOQ01000002">
    <property type="protein sequence ID" value="SIS67108.1"/>
    <property type="molecule type" value="Genomic_DNA"/>
</dbReference>
<reference evidence="2" key="1">
    <citation type="submission" date="2017-01" db="EMBL/GenBank/DDBJ databases">
        <authorList>
            <person name="Varghese N."/>
            <person name="Submissions S."/>
        </authorList>
    </citation>
    <scope>NUCLEOTIDE SEQUENCE [LARGE SCALE GENOMIC DNA]</scope>
    <source>
        <strain evidence="2">DSM 29430</strain>
    </source>
</reference>
<protein>
    <submittedName>
        <fullName evidence="1">Uncharacterized protein</fullName>
    </submittedName>
</protein>
<gene>
    <name evidence="1" type="ORF">SAMN05421759_102230</name>
</gene>